<keyword evidence="3" id="KW-1185">Reference proteome</keyword>
<feature type="domain" description="DUF1559" evidence="1">
    <location>
        <begin position="38"/>
        <end position="299"/>
    </location>
</feature>
<dbReference type="AlphaFoldDB" id="A0A5B9W403"/>
<protein>
    <submittedName>
        <fullName evidence="2">Putative major pilin subunit</fullName>
    </submittedName>
</protein>
<dbReference type="InterPro" id="IPR011453">
    <property type="entry name" value="DUF1559"/>
</dbReference>
<gene>
    <name evidence="2" type="ORF">OJF2_32310</name>
</gene>
<evidence type="ECO:0000313" key="2">
    <source>
        <dbReference type="EMBL" id="QEH34690.1"/>
    </source>
</evidence>
<dbReference type="PROSITE" id="PS00409">
    <property type="entry name" value="PROKAR_NTER_METHYL"/>
    <property type="match status" value="1"/>
</dbReference>
<evidence type="ECO:0000259" key="1">
    <source>
        <dbReference type="Pfam" id="PF07596"/>
    </source>
</evidence>
<dbReference type="InterPro" id="IPR027558">
    <property type="entry name" value="Pre_pil_HX9DG_C"/>
</dbReference>
<reference evidence="2 3" key="1">
    <citation type="submission" date="2019-08" db="EMBL/GenBank/DDBJ databases">
        <title>Deep-cultivation of Planctomycetes and their phenomic and genomic characterization uncovers novel biology.</title>
        <authorList>
            <person name="Wiegand S."/>
            <person name="Jogler M."/>
            <person name="Boedeker C."/>
            <person name="Pinto D."/>
            <person name="Vollmers J."/>
            <person name="Rivas-Marin E."/>
            <person name="Kohn T."/>
            <person name="Peeters S.H."/>
            <person name="Heuer A."/>
            <person name="Rast P."/>
            <person name="Oberbeckmann S."/>
            <person name="Bunk B."/>
            <person name="Jeske O."/>
            <person name="Meyerdierks A."/>
            <person name="Storesund J.E."/>
            <person name="Kallscheuer N."/>
            <person name="Luecker S."/>
            <person name="Lage O.M."/>
            <person name="Pohl T."/>
            <person name="Merkel B.J."/>
            <person name="Hornburger P."/>
            <person name="Mueller R.-W."/>
            <person name="Bruemmer F."/>
            <person name="Labrenz M."/>
            <person name="Spormann A.M."/>
            <person name="Op den Camp H."/>
            <person name="Overmann J."/>
            <person name="Amann R."/>
            <person name="Jetten M.S.M."/>
            <person name="Mascher T."/>
            <person name="Medema M.H."/>
            <person name="Devos D.P."/>
            <person name="Kaster A.-K."/>
            <person name="Ovreas L."/>
            <person name="Rohde M."/>
            <person name="Galperin M.Y."/>
            <person name="Jogler C."/>
        </authorList>
    </citation>
    <scope>NUCLEOTIDE SEQUENCE [LARGE SCALE GENOMIC DNA]</scope>
    <source>
        <strain evidence="2 3">OJF2</strain>
    </source>
</reference>
<evidence type="ECO:0000313" key="3">
    <source>
        <dbReference type="Proteomes" id="UP000324233"/>
    </source>
</evidence>
<sequence>MGMTRRGRRASRGFTLIELLVVIAIIAVLIALLLPAVQSAREAARRAQCINNLKQLALGFHNYHDQNNMFITSESWSGDSTGNSSLPRKAWGWRITLLPFIEQQTLYAALNTSMCVFNPENTTVYDVSIGAYQCPSDARAAERVDEGVNNAPLYNGNVYMHFSSYAGNAGTWFNENSPYLANQPAVQQGAANSNGVVFQGSRIGINAITDGTSNTILLGEWPFGKLQYYWNQWHWWVGYNPGDATFTTAYIMNPKQDCMGAVGINSSYVEDGCAGSFHPGGANFAFCDGSVKFIKESINTSPYNNTNCTITNVQGTANAWSFVPNTTVGIWQAISTRSGGEVVSADSF</sequence>
<proteinExistence type="predicted"/>
<dbReference type="InterPro" id="IPR045584">
    <property type="entry name" value="Pilin-like"/>
</dbReference>
<dbReference type="PANTHER" id="PTHR30093:SF2">
    <property type="entry name" value="TYPE II SECRETION SYSTEM PROTEIN H"/>
    <property type="match status" value="1"/>
</dbReference>
<dbReference type="KEGG" id="agv:OJF2_32310"/>
<dbReference type="NCBIfam" id="TIGR04294">
    <property type="entry name" value="pre_pil_HX9DG"/>
    <property type="match status" value="1"/>
</dbReference>
<name>A0A5B9W403_9BACT</name>
<accession>A0A5B9W403</accession>
<dbReference type="Proteomes" id="UP000324233">
    <property type="component" value="Chromosome"/>
</dbReference>
<dbReference type="NCBIfam" id="TIGR02532">
    <property type="entry name" value="IV_pilin_GFxxxE"/>
    <property type="match status" value="1"/>
</dbReference>
<dbReference type="InterPro" id="IPR012902">
    <property type="entry name" value="N_methyl_site"/>
</dbReference>
<organism evidence="2 3">
    <name type="scientific">Aquisphaera giovannonii</name>
    <dbReference type="NCBI Taxonomy" id="406548"/>
    <lineage>
        <taxon>Bacteria</taxon>
        <taxon>Pseudomonadati</taxon>
        <taxon>Planctomycetota</taxon>
        <taxon>Planctomycetia</taxon>
        <taxon>Isosphaerales</taxon>
        <taxon>Isosphaeraceae</taxon>
        <taxon>Aquisphaera</taxon>
    </lineage>
</organism>
<dbReference type="Gene3D" id="3.30.700.10">
    <property type="entry name" value="Glycoprotein, Type 4 Pilin"/>
    <property type="match status" value="1"/>
</dbReference>
<dbReference type="PANTHER" id="PTHR30093">
    <property type="entry name" value="GENERAL SECRETION PATHWAY PROTEIN G"/>
    <property type="match status" value="1"/>
</dbReference>
<dbReference type="EMBL" id="CP042997">
    <property type="protein sequence ID" value="QEH34690.1"/>
    <property type="molecule type" value="Genomic_DNA"/>
</dbReference>
<dbReference type="Pfam" id="PF07596">
    <property type="entry name" value="SBP_bac_10"/>
    <property type="match status" value="1"/>
</dbReference>
<dbReference type="SUPFAM" id="SSF54523">
    <property type="entry name" value="Pili subunits"/>
    <property type="match status" value="1"/>
</dbReference>
<dbReference type="Pfam" id="PF07963">
    <property type="entry name" value="N_methyl"/>
    <property type="match status" value="1"/>
</dbReference>